<dbReference type="Gene3D" id="3.40.50.1820">
    <property type="entry name" value="alpha/beta hydrolase"/>
    <property type="match status" value="1"/>
</dbReference>
<comment type="similarity">
    <text evidence="1">Belongs to the AB hydrolase superfamily. Bacterial non-heme haloperoxidase / perhydrolase family.</text>
</comment>
<proteinExistence type="inferred from homology"/>
<dbReference type="AlphaFoldDB" id="A0A942UA46"/>
<feature type="domain" description="AB hydrolase-1" evidence="2">
    <location>
        <begin position="23"/>
        <end position="256"/>
    </location>
</feature>
<dbReference type="EMBL" id="JAGYPF010000004">
    <property type="protein sequence ID" value="MBS4215013.1"/>
    <property type="molecule type" value="Genomic_DNA"/>
</dbReference>
<evidence type="ECO:0000259" key="2">
    <source>
        <dbReference type="Pfam" id="PF00561"/>
    </source>
</evidence>
<dbReference type="InterPro" id="IPR000073">
    <property type="entry name" value="AB_hydrolase_1"/>
</dbReference>
<gene>
    <name evidence="3" type="ORF">KHA99_21435</name>
</gene>
<keyword evidence="3" id="KW-0378">Hydrolase</keyword>
<dbReference type="Pfam" id="PF00561">
    <property type="entry name" value="Abhydrolase_1"/>
    <property type="match status" value="1"/>
</dbReference>
<dbReference type="Proteomes" id="UP000679749">
    <property type="component" value="Unassembled WGS sequence"/>
</dbReference>
<protein>
    <submittedName>
        <fullName evidence="3">Alpha/beta hydrolase</fullName>
    </submittedName>
</protein>
<name>A0A942UA46_9BACI</name>
<dbReference type="InterPro" id="IPR029058">
    <property type="entry name" value="AB_hydrolase_fold"/>
</dbReference>
<dbReference type="PANTHER" id="PTHR43433">
    <property type="entry name" value="HYDROLASE, ALPHA/BETA FOLD FAMILY PROTEIN"/>
    <property type="match status" value="1"/>
</dbReference>
<keyword evidence="4" id="KW-1185">Reference proteome</keyword>
<comment type="caution">
    <text evidence="3">The sequence shown here is derived from an EMBL/GenBank/DDBJ whole genome shotgun (WGS) entry which is preliminary data.</text>
</comment>
<dbReference type="SUPFAM" id="SSF53474">
    <property type="entry name" value="alpha/beta-Hydrolases"/>
    <property type="match status" value="1"/>
</dbReference>
<organism evidence="3 4">
    <name type="scientific">Neobacillus rhizophilus</name>
    <dbReference type="NCBI Taxonomy" id="2833579"/>
    <lineage>
        <taxon>Bacteria</taxon>
        <taxon>Bacillati</taxon>
        <taxon>Bacillota</taxon>
        <taxon>Bacilli</taxon>
        <taxon>Bacillales</taxon>
        <taxon>Bacillaceae</taxon>
        <taxon>Neobacillus</taxon>
    </lineage>
</organism>
<evidence type="ECO:0000313" key="3">
    <source>
        <dbReference type="EMBL" id="MBS4215013.1"/>
    </source>
</evidence>
<sequence length="272" mass="31262">MAMPFFKTKEGLQLFYQDWGTGNPVVFVSGWSLSSRMWDYQRIFLADQGLRCIAYDRRGHGRSDDSGNGYDFDTLADDLAELLEYLNLRNVTLVGHSMGGGEVIRYLTRHGNDRVDRAVLVAAIVPFLMKTEDNPYGVPKDVAEMVREMWKRDFPNWLIQNELPYFNRSDTSAIGEWTRWDMLQTSLKAVVECNKVIIETDFREEMQSITVPVLIIHGDKDRSIPVEISGQKSAMLLPKNRFILYKDAPHGLYITHSERINNDLLTFIKGSK</sequence>
<dbReference type="FunFam" id="3.40.50.1820:FF:000205">
    <property type="entry name" value="Non-haem bromoperoxidase BPO-A2"/>
    <property type="match status" value="1"/>
</dbReference>
<dbReference type="PRINTS" id="PR00111">
    <property type="entry name" value="ABHYDROLASE"/>
</dbReference>
<evidence type="ECO:0000313" key="4">
    <source>
        <dbReference type="Proteomes" id="UP000679749"/>
    </source>
</evidence>
<evidence type="ECO:0000256" key="1">
    <source>
        <dbReference type="ARBA" id="ARBA00038128"/>
    </source>
</evidence>
<reference evidence="3" key="1">
    <citation type="submission" date="2021-05" db="EMBL/GenBank/DDBJ databases">
        <title>Novel Bacillus species.</title>
        <authorList>
            <person name="Liu G."/>
        </authorList>
    </citation>
    <scope>NUCLEOTIDE SEQUENCE</scope>
    <source>
        <strain evidence="3">FJAT-49825</strain>
    </source>
</reference>
<dbReference type="InterPro" id="IPR050471">
    <property type="entry name" value="AB_hydrolase"/>
</dbReference>
<dbReference type="PANTHER" id="PTHR43433:SF5">
    <property type="entry name" value="AB HYDROLASE-1 DOMAIN-CONTAINING PROTEIN"/>
    <property type="match status" value="1"/>
</dbReference>
<dbReference type="GO" id="GO:0016787">
    <property type="term" value="F:hydrolase activity"/>
    <property type="evidence" value="ECO:0007669"/>
    <property type="project" value="UniProtKB-KW"/>
</dbReference>
<accession>A0A942UA46</accession>